<protein>
    <submittedName>
        <fullName evidence="1">Uncharacterized protein</fullName>
    </submittedName>
</protein>
<reference evidence="2" key="1">
    <citation type="submission" date="2014-09" db="EMBL/GenBank/DDBJ databases">
        <title>Genomic characterization and comparison of seven Myoviridae bacteriophage infecting Bacillus thuringiensis.</title>
        <authorList>
            <person name="Sauder A.B."/>
            <person name="McKenzie Q.R."/>
            <person name="Temple L.M."/>
            <person name="Alexis B.K."/>
            <person name="Al-Atrache Z."/>
            <person name="Lewis L.O."/>
            <person name="Loesser-Casey K.E."/>
            <person name="Mitchell K.J."/>
        </authorList>
    </citation>
    <scope>NUCLEOTIDE SEQUENCE [LARGE SCALE GENOMIC DNA]</scope>
</reference>
<sequence length="55" mass="6267">MKRILKAITGLYNRLVCKEANTIDNTIERMQEGVRAYNTTIDIIISQNANLLNSK</sequence>
<organism evidence="1 2">
    <name type="scientific">Bacillus phage Riley</name>
    <dbReference type="NCBI Taxonomy" id="1486662"/>
    <lineage>
        <taxon>Viruses</taxon>
        <taxon>Duplodnaviria</taxon>
        <taxon>Heunggongvirae</taxon>
        <taxon>Uroviricota</taxon>
        <taxon>Caudoviricetes</taxon>
        <taxon>Herelleviridae</taxon>
        <taxon>Bastillevirinae</taxon>
        <taxon>Bequatrovirus</taxon>
        <taxon>Bequatrovirus riley</taxon>
    </lineage>
</organism>
<dbReference type="GeneID" id="20282989"/>
<dbReference type="EMBL" id="KJ489402">
    <property type="protein sequence ID" value="AIF71878.1"/>
    <property type="molecule type" value="Genomic_DNA"/>
</dbReference>
<dbReference type="RefSeq" id="YP_009055767.1">
    <property type="nucleotide sequence ID" value="NC_024788.1"/>
</dbReference>
<proteinExistence type="predicted"/>
<evidence type="ECO:0000313" key="1">
    <source>
        <dbReference type="EMBL" id="AIF71878.1"/>
    </source>
</evidence>
<evidence type="ECO:0000313" key="2">
    <source>
        <dbReference type="Proteomes" id="UP000028561"/>
    </source>
</evidence>
<reference evidence="1 2" key="2">
    <citation type="journal article" date="2016" name="Virology (Lond)">
        <title>Genomic characterization and comparison of seven Myoviridae bacteriophage infecting Bacillus thuringiensis.</title>
        <authorList>
            <person name="Sauder A.B."/>
            <person name="Quinn M.R."/>
            <person name="Brouillette A."/>
            <person name="Caruso S."/>
            <person name="Cresawn S."/>
            <person name="Erill I."/>
            <person name="Lewis L."/>
            <person name="Loesser-Casey K."/>
            <person name="Pate M."/>
            <person name="Scott C."/>
            <person name="Stockwell S."/>
            <person name="Temple L."/>
        </authorList>
    </citation>
    <scope>NUCLEOTIDE SEQUENCE [LARGE SCALE GENOMIC DNA]</scope>
</reference>
<dbReference type="Proteomes" id="UP000028561">
    <property type="component" value="Segment"/>
</dbReference>
<dbReference type="KEGG" id="vg:20282989"/>
<accession>A0A075LYF7</accession>
<name>A0A075LYF7_9CAUD</name>
<keyword evidence="2" id="KW-1185">Reference proteome</keyword>